<dbReference type="PANTHER" id="PTHR35867:SF1">
    <property type="entry name" value="PROTEIN RSEC"/>
    <property type="match status" value="1"/>
</dbReference>
<dbReference type="PIRSF" id="PIRSF004923">
    <property type="entry name" value="RseC"/>
    <property type="match status" value="1"/>
</dbReference>
<dbReference type="PANTHER" id="PTHR35867">
    <property type="entry name" value="PROTEIN RSEC"/>
    <property type="match status" value="1"/>
</dbReference>
<evidence type="ECO:0000313" key="2">
    <source>
        <dbReference type="EMBL" id="MBK1644187.1"/>
    </source>
</evidence>
<evidence type="ECO:0000313" key="3">
    <source>
        <dbReference type="Proteomes" id="UP001138802"/>
    </source>
</evidence>
<sequence length="154" mass="16304">MIEEQGIIIALDGEFAEVRTQRRSACGGCVANGACGTSLIERLFGRRVTQLRALNEVRAGVGERVLVGISEAGLLSAALAVYLVPILGLVLGALVGTWMNGLLLNRSLDGSMADLPSVIGGLIGFLLALLWLRGYSAGSSKRPEHQVVILQRLH</sequence>
<gene>
    <name evidence="2" type="ORF">CKO25_05865</name>
</gene>
<name>A0A9X0WGE8_9GAMM</name>
<dbReference type="Pfam" id="PF04246">
    <property type="entry name" value="RseC_MucC"/>
    <property type="match status" value="1"/>
</dbReference>
<reference evidence="2 3" key="1">
    <citation type="journal article" date="2020" name="Microorganisms">
        <title>Osmotic Adaptation and Compatible Solute Biosynthesis of Phototrophic Bacteria as Revealed from Genome Analyses.</title>
        <authorList>
            <person name="Imhoff J.F."/>
            <person name="Rahn T."/>
            <person name="Kunzel S."/>
            <person name="Keller A."/>
            <person name="Neulinger S.C."/>
        </authorList>
    </citation>
    <scope>NUCLEOTIDE SEQUENCE [LARGE SCALE GENOMIC DNA]</scope>
    <source>
        <strain evidence="2 3">DSM 21303</strain>
    </source>
</reference>
<keyword evidence="1" id="KW-0812">Transmembrane</keyword>
<comment type="caution">
    <text evidence="2">The sequence shown here is derived from an EMBL/GenBank/DDBJ whole genome shotgun (WGS) entry which is preliminary data.</text>
</comment>
<proteinExistence type="predicted"/>
<keyword evidence="3" id="KW-1185">Reference proteome</keyword>
<dbReference type="EMBL" id="NRSD01000004">
    <property type="protein sequence ID" value="MBK1644187.1"/>
    <property type="molecule type" value="Genomic_DNA"/>
</dbReference>
<dbReference type="InterPro" id="IPR007359">
    <property type="entry name" value="SigmaE_reg_RseC_MucC"/>
</dbReference>
<accession>A0A9X0WGE8</accession>
<dbReference type="InterPro" id="IPR026268">
    <property type="entry name" value="RseC"/>
</dbReference>
<keyword evidence="1" id="KW-0472">Membrane</keyword>
<dbReference type="RefSeq" id="WP_200386980.1">
    <property type="nucleotide sequence ID" value="NZ_NRSD01000004.1"/>
</dbReference>
<feature type="transmembrane region" description="Helical" evidence="1">
    <location>
        <begin position="115"/>
        <end position="132"/>
    </location>
</feature>
<organism evidence="2 3">
    <name type="scientific">Thiocapsa imhoffii</name>
    <dbReference type="NCBI Taxonomy" id="382777"/>
    <lineage>
        <taxon>Bacteria</taxon>
        <taxon>Pseudomonadati</taxon>
        <taxon>Pseudomonadota</taxon>
        <taxon>Gammaproteobacteria</taxon>
        <taxon>Chromatiales</taxon>
        <taxon>Chromatiaceae</taxon>
        <taxon>Thiocapsa</taxon>
    </lineage>
</organism>
<protein>
    <submittedName>
        <fullName evidence="2">Fis family transcriptional regulator</fullName>
    </submittedName>
</protein>
<dbReference type="Proteomes" id="UP001138802">
    <property type="component" value="Unassembled WGS sequence"/>
</dbReference>
<evidence type="ECO:0000256" key="1">
    <source>
        <dbReference type="SAM" id="Phobius"/>
    </source>
</evidence>
<dbReference type="AlphaFoldDB" id="A0A9X0WGE8"/>
<keyword evidence="1" id="KW-1133">Transmembrane helix</keyword>
<feature type="transmembrane region" description="Helical" evidence="1">
    <location>
        <begin position="74"/>
        <end position="95"/>
    </location>
</feature>